<dbReference type="GO" id="GO:0050660">
    <property type="term" value="F:flavin adenine dinucleotide binding"/>
    <property type="evidence" value="ECO:0007669"/>
    <property type="project" value="InterPro"/>
</dbReference>
<evidence type="ECO:0000256" key="2">
    <source>
        <dbReference type="ARBA" id="ARBA00006337"/>
    </source>
</evidence>
<feature type="transmembrane region" description="Helical" evidence="11">
    <location>
        <begin position="104"/>
        <end position="130"/>
    </location>
</feature>
<feature type="transmembrane region" description="Helical" evidence="11">
    <location>
        <begin position="151"/>
        <end position="171"/>
    </location>
</feature>
<dbReference type="Gene3D" id="3.30.465.10">
    <property type="match status" value="1"/>
</dbReference>
<dbReference type="SUPFAM" id="SSF56176">
    <property type="entry name" value="FAD-binding/transporter-associated domain-like"/>
    <property type="match status" value="1"/>
</dbReference>
<comment type="caution">
    <text evidence="14">The sequence shown here is derived from an EMBL/GenBank/DDBJ whole genome shotgun (WGS) entry which is preliminary data.</text>
</comment>
<dbReference type="InterPro" id="IPR005170">
    <property type="entry name" value="Transptr-assoc_dom"/>
</dbReference>
<keyword evidence="4 10" id="KW-0812">Transmembrane</keyword>
<protein>
    <submittedName>
        <fullName evidence="14">HlyC/CorC family transporter</fullName>
    </submittedName>
</protein>
<feature type="domain" description="CNNM transmembrane" evidence="13">
    <location>
        <begin position="5"/>
        <end position="207"/>
    </location>
</feature>
<reference evidence="14 15" key="1">
    <citation type="submission" date="2018-10" db="EMBL/GenBank/DDBJ databases">
        <title>Phylogenomics of Brevibacillus.</title>
        <authorList>
            <person name="Dunlap C."/>
        </authorList>
    </citation>
    <scope>NUCLEOTIDE SEQUENCE [LARGE SCALE GENOMIC DNA]</scope>
    <source>
        <strain evidence="14 15">JCM 15716</strain>
    </source>
</reference>
<sequence length="439" mass="49813">MIEDGLGSVLLRLAFVLILVFLNGFFVATEFAVVKVRESRITQLIAEGNAKARHVERLIHHLDAYLSATQLGITLASLGLGWLGEPAIAHLLEPLFHYFGVGEPWMTTISGIIGFAIITFLHIVMGELAPKSLAIQRSEWVSLHVARPIQWFYRIMYPFIAFLNWSANLILRLFGISTQVQVAAHTEEEIRILVNESHKSGYIDQTELMLVDNIFDFSETMAREIMVPRTDMTVLNLRDQFLDNVELVRNGRFTRYPVVDGDKDHVKGVLHIKDLLTSVLQDRSEDLENIMRPVLSVPETISISTLLTMLQKQRGQLAILIDEYGGTAGLVTLEDIMEEIVGDIQDEFDDERPEIERTNDDLSLDGRMLLEEVNDFLEITLESSEVDTLAGWIYMQIDHSPVVGDVVQKDGYEFEVTEVDHYRITRVLIRKLPAPIVEN</sequence>
<dbReference type="PROSITE" id="PS51371">
    <property type="entry name" value="CBS"/>
    <property type="match status" value="2"/>
</dbReference>
<dbReference type="InterPro" id="IPR044751">
    <property type="entry name" value="Ion_transp-like_CBS"/>
</dbReference>
<keyword evidence="7 9" id="KW-0129">CBS domain</keyword>
<dbReference type="RefSeq" id="WP_122918395.1">
    <property type="nucleotide sequence ID" value="NZ_RHHQ01000010.1"/>
</dbReference>
<dbReference type="InterPro" id="IPR002550">
    <property type="entry name" value="CNNM"/>
</dbReference>
<evidence type="ECO:0000256" key="5">
    <source>
        <dbReference type="ARBA" id="ARBA00022737"/>
    </source>
</evidence>
<dbReference type="GO" id="GO:0005886">
    <property type="term" value="C:plasma membrane"/>
    <property type="evidence" value="ECO:0007669"/>
    <property type="project" value="UniProtKB-SubCell"/>
</dbReference>
<feature type="domain" description="CBS" evidence="12">
    <location>
        <begin position="290"/>
        <end position="347"/>
    </location>
</feature>
<dbReference type="Pfam" id="PF03471">
    <property type="entry name" value="CorC_HlyC"/>
    <property type="match status" value="1"/>
</dbReference>
<dbReference type="AlphaFoldDB" id="A0A3M8DI46"/>
<evidence type="ECO:0000313" key="15">
    <source>
        <dbReference type="Proteomes" id="UP000271031"/>
    </source>
</evidence>
<keyword evidence="15" id="KW-1185">Reference proteome</keyword>
<proteinExistence type="inferred from homology"/>
<dbReference type="OrthoDB" id="9798188at2"/>
<evidence type="ECO:0000256" key="1">
    <source>
        <dbReference type="ARBA" id="ARBA00004651"/>
    </source>
</evidence>
<dbReference type="Pfam" id="PF00571">
    <property type="entry name" value="CBS"/>
    <property type="match status" value="2"/>
</dbReference>
<feature type="transmembrane region" description="Helical" evidence="11">
    <location>
        <begin position="12"/>
        <end position="34"/>
    </location>
</feature>
<evidence type="ECO:0000313" key="14">
    <source>
        <dbReference type="EMBL" id="RNB87790.1"/>
    </source>
</evidence>
<evidence type="ECO:0000256" key="9">
    <source>
        <dbReference type="PROSITE-ProRule" id="PRU00703"/>
    </source>
</evidence>
<evidence type="ECO:0000256" key="3">
    <source>
        <dbReference type="ARBA" id="ARBA00022475"/>
    </source>
</evidence>
<dbReference type="Pfam" id="PF01595">
    <property type="entry name" value="CNNM"/>
    <property type="match status" value="1"/>
</dbReference>
<evidence type="ECO:0000256" key="4">
    <source>
        <dbReference type="ARBA" id="ARBA00022692"/>
    </source>
</evidence>
<dbReference type="CDD" id="cd04590">
    <property type="entry name" value="CBS_pair_CorC_HlyC_assoc"/>
    <property type="match status" value="1"/>
</dbReference>
<gene>
    <name evidence="14" type="ORF">EDM56_13240</name>
</gene>
<accession>A0A3M8DI46</accession>
<dbReference type="InterPro" id="IPR016169">
    <property type="entry name" value="FAD-bd_PCMH_sub2"/>
</dbReference>
<name>A0A3M8DI46_9BACL</name>
<evidence type="ECO:0000256" key="6">
    <source>
        <dbReference type="ARBA" id="ARBA00022989"/>
    </source>
</evidence>
<dbReference type="InterPro" id="IPR000644">
    <property type="entry name" value="CBS_dom"/>
</dbReference>
<dbReference type="SUPFAM" id="SSF54631">
    <property type="entry name" value="CBS-domain pair"/>
    <property type="match status" value="1"/>
</dbReference>
<comment type="similarity">
    <text evidence="2">Belongs to the UPF0053 family.</text>
</comment>
<evidence type="ECO:0000256" key="7">
    <source>
        <dbReference type="ARBA" id="ARBA00023122"/>
    </source>
</evidence>
<evidence type="ECO:0000259" key="12">
    <source>
        <dbReference type="PROSITE" id="PS51371"/>
    </source>
</evidence>
<dbReference type="Proteomes" id="UP000271031">
    <property type="component" value="Unassembled WGS sequence"/>
</dbReference>
<feature type="domain" description="CBS" evidence="12">
    <location>
        <begin position="226"/>
        <end position="285"/>
    </location>
</feature>
<keyword evidence="3" id="KW-1003">Cell membrane</keyword>
<organism evidence="14 15">
    <name type="scientific">Brevibacillus fluminis</name>
    <dbReference type="NCBI Taxonomy" id="511487"/>
    <lineage>
        <taxon>Bacteria</taxon>
        <taxon>Bacillati</taxon>
        <taxon>Bacillota</taxon>
        <taxon>Bacilli</taxon>
        <taxon>Bacillales</taxon>
        <taxon>Paenibacillaceae</taxon>
        <taxon>Brevibacillus</taxon>
    </lineage>
</organism>
<dbReference type="Gene3D" id="3.10.580.10">
    <property type="entry name" value="CBS-domain"/>
    <property type="match status" value="1"/>
</dbReference>
<evidence type="ECO:0000259" key="13">
    <source>
        <dbReference type="PROSITE" id="PS51846"/>
    </source>
</evidence>
<evidence type="ECO:0000256" key="10">
    <source>
        <dbReference type="PROSITE-ProRule" id="PRU01193"/>
    </source>
</evidence>
<dbReference type="InterPro" id="IPR046342">
    <property type="entry name" value="CBS_dom_sf"/>
</dbReference>
<dbReference type="SMART" id="SM01091">
    <property type="entry name" value="CorC_HlyC"/>
    <property type="match status" value="1"/>
</dbReference>
<dbReference type="InterPro" id="IPR051676">
    <property type="entry name" value="UPF0053_domain"/>
</dbReference>
<keyword evidence="5" id="KW-0677">Repeat</keyword>
<keyword evidence="6 10" id="KW-1133">Transmembrane helix</keyword>
<feature type="transmembrane region" description="Helical" evidence="11">
    <location>
        <begin position="64"/>
        <end position="84"/>
    </location>
</feature>
<dbReference type="PROSITE" id="PS51846">
    <property type="entry name" value="CNNM"/>
    <property type="match status" value="1"/>
</dbReference>
<dbReference type="PANTHER" id="PTHR43099">
    <property type="entry name" value="UPF0053 PROTEIN YRKA"/>
    <property type="match status" value="1"/>
</dbReference>
<dbReference type="InterPro" id="IPR036318">
    <property type="entry name" value="FAD-bd_PCMH-like_sf"/>
</dbReference>
<dbReference type="EMBL" id="RHHQ01000010">
    <property type="protein sequence ID" value="RNB87790.1"/>
    <property type="molecule type" value="Genomic_DNA"/>
</dbReference>
<evidence type="ECO:0000256" key="8">
    <source>
        <dbReference type="ARBA" id="ARBA00023136"/>
    </source>
</evidence>
<comment type="subcellular location">
    <subcellularLocation>
        <location evidence="1">Cell membrane</location>
        <topology evidence="1">Multi-pass membrane protein</topology>
    </subcellularLocation>
</comment>
<evidence type="ECO:0000256" key="11">
    <source>
        <dbReference type="SAM" id="Phobius"/>
    </source>
</evidence>
<dbReference type="FunFam" id="3.10.580.10:FF:000002">
    <property type="entry name" value="Magnesium/cobalt efflux protein CorC"/>
    <property type="match status" value="1"/>
</dbReference>
<keyword evidence="8 10" id="KW-0472">Membrane</keyword>
<dbReference type="PANTHER" id="PTHR43099:SF2">
    <property type="entry name" value="UPF0053 PROTEIN YRKA"/>
    <property type="match status" value="1"/>
</dbReference>